<dbReference type="PRINTS" id="PR00366">
    <property type="entry name" value="ENDOTHELINR"/>
</dbReference>
<evidence type="ECO:0000256" key="12">
    <source>
        <dbReference type="ARBA" id="ARBA00023288"/>
    </source>
</evidence>
<evidence type="ECO:0000313" key="18">
    <source>
        <dbReference type="Proteomes" id="UP000694580"/>
    </source>
</evidence>
<evidence type="ECO:0000256" key="16">
    <source>
        <dbReference type="SAM" id="SignalP"/>
    </source>
</evidence>
<dbReference type="GO" id="GO:0004962">
    <property type="term" value="F:endothelin receptor activity"/>
    <property type="evidence" value="ECO:0007669"/>
    <property type="project" value="InterPro"/>
</dbReference>
<comment type="subcellular location">
    <subcellularLocation>
        <location evidence="1">Cell membrane</location>
        <topology evidence="1">Multi-pass membrane protein</topology>
    </subcellularLocation>
</comment>
<dbReference type="InterPro" id="IPR000276">
    <property type="entry name" value="GPCR_Rhodpsn"/>
</dbReference>
<keyword evidence="8" id="KW-0564">Palmitate</keyword>
<feature type="transmembrane region" description="Helical" evidence="15">
    <location>
        <begin position="163"/>
        <end position="181"/>
    </location>
</feature>
<dbReference type="Gene3D" id="1.20.1070.10">
    <property type="entry name" value="Rhodopsin 7-helix transmembrane proteins"/>
    <property type="match status" value="1"/>
</dbReference>
<feature type="chain" id="PRO_5044343628" description="Endothelin receptor type B" evidence="16">
    <location>
        <begin position="23"/>
        <end position="424"/>
    </location>
</feature>
<dbReference type="Proteomes" id="UP000694580">
    <property type="component" value="Chromosome 9"/>
</dbReference>
<dbReference type="PANTHER" id="PTHR46099:SF3">
    <property type="entry name" value="ENDOTHELIN RECEPTOR TYPE B"/>
    <property type="match status" value="1"/>
</dbReference>
<evidence type="ECO:0000256" key="10">
    <source>
        <dbReference type="ARBA" id="ARBA00023170"/>
    </source>
</evidence>
<reference evidence="17 18" key="1">
    <citation type="submission" date="2020-06" db="EMBL/GenBank/DDBJ databases">
        <authorList>
            <consortium name="Wellcome Sanger Institute Data Sharing"/>
        </authorList>
    </citation>
    <scope>NUCLEOTIDE SEQUENCE [LARGE SCALE GENOMIC DNA]</scope>
</reference>
<evidence type="ECO:0000256" key="9">
    <source>
        <dbReference type="ARBA" id="ARBA00023157"/>
    </source>
</evidence>
<evidence type="ECO:0000256" key="8">
    <source>
        <dbReference type="ARBA" id="ARBA00023139"/>
    </source>
</evidence>
<keyword evidence="16" id="KW-0732">Signal</keyword>
<protein>
    <recommendedName>
        <fullName evidence="2">Endothelin receptor type B</fullName>
    </recommendedName>
    <alternativeName>
        <fullName evidence="13">Endothelin receptor non-selective type</fullName>
    </alternativeName>
</protein>
<dbReference type="PRINTS" id="PR00237">
    <property type="entry name" value="GPCRRHODOPSN"/>
</dbReference>
<dbReference type="FunFam" id="1.20.1070.10:FF:000076">
    <property type="entry name" value="Endothelin receptor type B"/>
    <property type="match status" value="1"/>
</dbReference>
<feature type="transmembrane region" description="Helical" evidence="15">
    <location>
        <begin position="202"/>
        <end position="224"/>
    </location>
</feature>
<keyword evidence="3" id="KW-1003">Cell membrane</keyword>
<feature type="transmembrane region" description="Helical" evidence="15">
    <location>
        <begin position="344"/>
        <end position="372"/>
    </location>
</feature>
<evidence type="ECO:0000256" key="5">
    <source>
        <dbReference type="ARBA" id="ARBA00022989"/>
    </source>
</evidence>
<dbReference type="Ensembl" id="ENSDCDT00010056345.1">
    <property type="protein sequence ID" value="ENSDCDP00010046149.1"/>
    <property type="gene ID" value="ENSDCDG00010028137.1"/>
</dbReference>
<feature type="transmembrane region" description="Helical" evidence="15">
    <location>
        <begin position="122"/>
        <end position="143"/>
    </location>
</feature>
<evidence type="ECO:0000256" key="4">
    <source>
        <dbReference type="ARBA" id="ARBA00022692"/>
    </source>
</evidence>
<dbReference type="SUPFAM" id="SSF81321">
    <property type="entry name" value="Family A G protein-coupled receptor-like"/>
    <property type="match status" value="1"/>
</dbReference>
<dbReference type="GO" id="GO:0048484">
    <property type="term" value="P:enteric nervous system development"/>
    <property type="evidence" value="ECO:0007669"/>
    <property type="project" value="InterPro"/>
</dbReference>
<proteinExistence type="inferred from homology"/>
<comment type="similarity">
    <text evidence="14">Belongs to the G-protein coupled receptor 1 family.</text>
</comment>
<dbReference type="PRINTS" id="PR00571">
    <property type="entry name" value="ENDOTHELINBR"/>
</dbReference>
<keyword evidence="11 14" id="KW-0807">Transducer</keyword>
<keyword evidence="7 15" id="KW-0472">Membrane</keyword>
<dbReference type="GO" id="GO:0048066">
    <property type="term" value="P:developmental pigmentation"/>
    <property type="evidence" value="ECO:0007669"/>
    <property type="project" value="TreeGrafter"/>
</dbReference>
<evidence type="ECO:0000256" key="11">
    <source>
        <dbReference type="ARBA" id="ARBA00023224"/>
    </source>
</evidence>
<evidence type="ECO:0000256" key="1">
    <source>
        <dbReference type="ARBA" id="ARBA00004651"/>
    </source>
</evidence>
<dbReference type="GO" id="GO:0042310">
    <property type="term" value="P:vasoconstriction"/>
    <property type="evidence" value="ECO:0007669"/>
    <property type="project" value="InterPro"/>
</dbReference>
<evidence type="ECO:0000256" key="7">
    <source>
        <dbReference type="ARBA" id="ARBA00023136"/>
    </source>
</evidence>
<dbReference type="AlphaFoldDB" id="A0AAY4DLS0"/>
<feature type="transmembrane region" description="Helical" evidence="15">
    <location>
        <begin position="259"/>
        <end position="283"/>
    </location>
</feature>
<dbReference type="GO" id="GO:0008217">
    <property type="term" value="P:regulation of blood pressure"/>
    <property type="evidence" value="ECO:0007669"/>
    <property type="project" value="InterPro"/>
</dbReference>
<gene>
    <name evidence="17" type="primary">GPR83</name>
</gene>
<name>A0AAY4DLS0_9TELE</name>
<dbReference type="Pfam" id="PF00001">
    <property type="entry name" value="7tm_1"/>
    <property type="match status" value="1"/>
</dbReference>
<evidence type="ECO:0000256" key="14">
    <source>
        <dbReference type="RuleBase" id="RU000688"/>
    </source>
</evidence>
<keyword evidence="4 14" id="KW-0812">Transmembrane</keyword>
<keyword evidence="6 14" id="KW-0297">G-protein coupled receptor</keyword>
<sequence length="424" mass="47613">MMGNTFIFLSLLLCETLIIVYAEKAEINWGAESETDTNATALINRQGDPQLETWNSSHPALEAPGRSRPLLPMCSEPTRIKATFKYISIAWSFAVFVVGMIGNLALLRIIYANKAMRSGPNVLIASVASGDIMHIVTGMPLSVYKLLAEDWPFGVTFCKLVPFIQKTSVGITVLSLCALSIDRYRVVASRNHIKGLGVSKNTAAKLALIWAVSIFLAVPEAVAFDMITMEYKGEHLRICLLHPVQSTRFMQFYKSAKDWWLFGFYFCMPLACTAVFYSLLTCVMLKRSRTQNAFHDHFKQRREVARTVFSLVVVFAVCWLPLHISRILKLTIYNEGDPSRCHLLSVFLVLDYIGINMASVNSCINPVALYAVSKIFKAHFKSSLFCWCSSPQTLAPDENQTLVKSKALLDSCIVLHLIFFLFYP</sequence>
<reference evidence="17" key="3">
    <citation type="submission" date="2025-09" db="UniProtKB">
        <authorList>
            <consortium name="Ensembl"/>
        </authorList>
    </citation>
    <scope>IDENTIFICATION</scope>
</reference>
<evidence type="ECO:0000256" key="6">
    <source>
        <dbReference type="ARBA" id="ARBA00023040"/>
    </source>
</evidence>
<dbReference type="GeneTree" id="ENSGT01150000286932"/>
<keyword evidence="5 15" id="KW-1133">Transmembrane helix</keyword>
<keyword evidence="12" id="KW-0449">Lipoprotein</keyword>
<dbReference type="InterPro" id="IPR001112">
    <property type="entry name" value="ETB_rcpt"/>
</dbReference>
<evidence type="ECO:0000313" key="17">
    <source>
        <dbReference type="Ensembl" id="ENSDCDP00010046149.1"/>
    </source>
</evidence>
<keyword evidence="10 14" id="KW-0675">Receptor</keyword>
<feature type="signal peptide" evidence="16">
    <location>
        <begin position="1"/>
        <end position="22"/>
    </location>
</feature>
<dbReference type="InterPro" id="IPR000499">
    <property type="entry name" value="Endthln_rcpt"/>
</dbReference>
<evidence type="ECO:0000256" key="13">
    <source>
        <dbReference type="ARBA" id="ARBA00032475"/>
    </source>
</evidence>
<evidence type="ECO:0000256" key="3">
    <source>
        <dbReference type="ARBA" id="ARBA00022475"/>
    </source>
</evidence>
<feature type="transmembrane region" description="Helical" evidence="15">
    <location>
        <begin position="304"/>
        <end position="324"/>
    </location>
</feature>
<dbReference type="PROSITE" id="PS00237">
    <property type="entry name" value="G_PROTEIN_RECEP_F1_1"/>
    <property type="match status" value="1"/>
</dbReference>
<feature type="transmembrane region" description="Helical" evidence="15">
    <location>
        <begin position="89"/>
        <end position="110"/>
    </location>
</feature>
<dbReference type="PANTHER" id="PTHR46099">
    <property type="entry name" value="G_PROTEIN_RECEP_F1_2 DOMAIN-CONTAINING PROTEIN"/>
    <property type="match status" value="1"/>
</dbReference>
<dbReference type="InterPro" id="IPR051193">
    <property type="entry name" value="GPCR_endothelin_rcpt"/>
</dbReference>
<accession>A0AAY4DLS0</accession>
<keyword evidence="9" id="KW-1015">Disulfide bond</keyword>
<evidence type="ECO:0000256" key="15">
    <source>
        <dbReference type="SAM" id="Phobius"/>
    </source>
</evidence>
<keyword evidence="18" id="KW-1185">Reference proteome</keyword>
<reference evidence="17" key="2">
    <citation type="submission" date="2025-08" db="UniProtKB">
        <authorList>
            <consortium name="Ensembl"/>
        </authorList>
    </citation>
    <scope>IDENTIFICATION</scope>
</reference>
<organism evidence="17 18">
    <name type="scientific">Denticeps clupeoides</name>
    <name type="common">denticle herring</name>
    <dbReference type="NCBI Taxonomy" id="299321"/>
    <lineage>
        <taxon>Eukaryota</taxon>
        <taxon>Metazoa</taxon>
        <taxon>Chordata</taxon>
        <taxon>Craniata</taxon>
        <taxon>Vertebrata</taxon>
        <taxon>Euteleostomi</taxon>
        <taxon>Actinopterygii</taxon>
        <taxon>Neopterygii</taxon>
        <taxon>Teleostei</taxon>
        <taxon>Clupei</taxon>
        <taxon>Clupeiformes</taxon>
        <taxon>Denticipitoidei</taxon>
        <taxon>Denticipitidae</taxon>
        <taxon>Denticeps</taxon>
    </lineage>
</organism>
<dbReference type="GO" id="GO:0005886">
    <property type="term" value="C:plasma membrane"/>
    <property type="evidence" value="ECO:0007669"/>
    <property type="project" value="UniProtKB-SubCell"/>
</dbReference>
<evidence type="ECO:0000256" key="2">
    <source>
        <dbReference type="ARBA" id="ARBA00015019"/>
    </source>
</evidence>